<organism evidence="2 3">
    <name type="scientific">Agrobacterium radiobacter</name>
    <dbReference type="NCBI Taxonomy" id="362"/>
    <lineage>
        <taxon>Bacteria</taxon>
        <taxon>Pseudomonadati</taxon>
        <taxon>Pseudomonadota</taxon>
        <taxon>Alphaproteobacteria</taxon>
        <taxon>Hyphomicrobiales</taxon>
        <taxon>Rhizobiaceae</taxon>
        <taxon>Rhizobium/Agrobacterium group</taxon>
        <taxon>Agrobacterium</taxon>
        <taxon>Agrobacterium tumefaciens complex</taxon>
    </lineage>
</organism>
<evidence type="ECO:0000313" key="2">
    <source>
        <dbReference type="EMBL" id="MBB4491565.1"/>
    </source>
</evidence>
<name>A0ABR6J9K0_AGRRD</name>
<reference evidence="2 3" key="1">
    <citation type="submission" date="2020-08" db="EMBL/GenBank/DDBJ databases">
        <title>Genomic Encyclopedia of Type Strains, Phase IV (KMG-V): Genome sequencing to study the core and pangenomes of soil and plant-associated prokaryotes.</title>
        <authorList>
            <person name="Whitman W."/>
        </authorList>
    </citation>
    <scope>NUCLEOTIDE SEQUENCE [LARGE SCALE GENOMIC DNA]</scope>
    <source>
        <strain evidence="2 3">SEMIA 461</strain>
    </source>
</reference>
<feature type="region of interest" description="Disordered" evidence="1">
    <location>
        <begin position="95"/>
        <end position="169"/>
    </location>
</feature>
<gene>
    <name evidence="2" type="ORF">GGE40_003407</name>
</gene>
<evidence type="ECO:0000313" key="3">
    <source>
        <dbReference type="Proteomes" id="UP000534590"/>
    </source>
</evidence>
<comment type="caution">
    <text evidence="2">The sequence shown here is derived from an EMBL/GenBank/DDBJ whole genome shotgun (WGS) entry which is preliminary data.</text>
</comment>
<evidence type="ECO:0000256" key="1">
    <source>
        <dbReference type="SAM" id="MobiDB-lite"/>
    </source>
</evidence>
<dbReference type="EMBL" id="JACIHP010000003">
    <property type="protein sequence ID" value="MBB4491565.1"/>
    <property type="molecule type" value="Genomic_DNA"/>
</dbReference>
<proteinExistence type="predicted"/>
<sequence length="169" mass="18152">MSSARNEPNDRHSAYGSRFATIAYPWHPLFGSEVRVSPYRRGKSLMSIYTDKRPDLSHELPNWMFDQNYCSGMTLGAPEISIAGLDELAATLASFGTTRSRGAKSPPSRKKEKDDAKQATSKSRPTRSAVGAPKSSGSSGQERQRVGGSAGGSSAGSSGSEQNDEHGRR</sequence>
<accession>A0ABR6J9K0</accession>
<keyword evidence="3" id="KW-1185">Reference proteome</keyword>
<dbReference type="Proteomes" id="UP000534590">
    <property type="component" value="Unassembled WGS sequence"/>
</dbReference>
<protein>
    <submittedName>
        <fullName evidence="2">Uncharacterized protein</fullName>
    </submittedName>
</protein>
<dbReference type="RefSeq" id="WP_236760184.1">
    <property type="nucleotide sequence ID" value="NZ_JACIGN010000008.1"/>
</dbReference>